<comment type="caution">
    <text evidence="2">The sequence shown here is derived from an EMBL/GenBank/DDBJ whole genome shotgun (WGS) entry which is preliminary data.</text>
</comment>
<dbReference type="EMBL" id="ACHJ01000046">
    <property type="protein sequence ID" value="EEI17526.1"/>
    <property type="molecule type" value="Genomic_DNA"/>
</dbReference>
<feature type="compositionally biased region" description="Basic and acidic residues" evidence="1">
    <location>
        <begin position="1"/>
        <end position="29"/>
    </location>
</feature>
<gene>
    <name evidence="2" type="ORF">HMPREF0298_0674</name>
</gene>
<protein>
    <submittedName>
        <fullName evidence="2">Uncharacterized protein</fullName>
    </submittedName>
</protein>
<evidence type="ECO:0000256" key="1">
    <source>
        <dbReference type="SAM" id="MobiDB-lite"/>
    </source>
</evidence>
<feature type="non-terminal residue" evidence="2">
    <location>
        <position position="1"/>
    </location>
</feature>
<dbReference type="STRING" id="525263.HMPREF0298_0674"/>
<evidence type="ECO:0000313" key="3">
    <source>
        <dbReference type="Proteomes" id="UP000006196"/>
    </source>
</evidence>
<organism evidence="2 3">
    <name type="scientific">Corynebacterium lipophiloflavum (strain ATCC 700352 / DSM 44291 / CCUG 37336 / JCM 10383 / DMMZ 1944)</name>
    <dbReference type="NCBI Taxonomy" id="525263"/>
    <lineage>
        <taxon>Bacteria</taxon>
        <taxon>Bacillati</taxon>
        <taxon>Actinomycetota</taxon>
        <taxon>Actinomycetes</taxon>
        <taxon>Mycobacteriales</taxon>
        <taxon>Corynebacteriaceae</taxon>
        <taxon>Corynebacterium</taxon>
    </lineage>
</organism>
<dbReference type="AlphaFoldDB" id="C0XQF4"/>
<feature type="region of interest" description="Disordered" evidence="1">
    <location>
        <begin position="1"/>
        <end position="45"/>
    </location>
</feature>
<sequence length="116" mass="12525">QRATDAEARLRSRQEELAETRDRLSRIDSDSTEADEPSSAERDRARAALTEVTALEMEATLSARTAQQTAEAAAGKGDALRRQAEHERVVKARFLAGVAKQKAQAELAAAVAGHAR</sequence>
<keyword evidence="3" id="KW-1185">Reference proteome</keyword>
<feature type="non-terminal residue" evidence="2">
    <location>
        <position position="116"/>
    </location>
</feature>
<accession>C0XQF4</accession>
<dbReference type="Proteomes" id="UP000006196">
    <property type="component" value="Unassembled WGS sequence"/>
</dbReference>
<proteinExistence type="predicted"/>
<reference evidence="2" key="1">
    <citation type="submission" date="2009-01" db="EMBL/GenBank/DDBJ databases">
        <authorList>
            <person name="Qin X."/>
            <person name="Bachman B."/>
            <person name="Battles P."/>
            <person name="Bell A."/>
            <person name="Bess C."/>
            <person name="Bickham C."/>
            <person name="Chaboub L."/>
            <person name="Chen D."/>
            <person name="Coyle M."/>
            <person name="Deiros D.R."/>
            <person name="Dinh H."/>
            <person name="Forbes L."/>
            <person name="Fowler G."/>
            <person name="Francisco L."/>
            <person name="Fu Q."/>
            <person name="Gubbala S."/>
            <person name="Hale W."/>
            <person name="Han Y."/>
            <person name="Hemphill L."/>
            <person name="Highlander S.K."/>
            <person name="Hirani K."/>
            <person name="Hogues M."/>
            <person name="Jackson L."/>
            <person name="Jakkamsetti A."/>
            <person name="Javaid M."/>
            <person name="Jiang H."/>
            <person name="Korchina V."/>
            <person name="Kovar C."/>
            <person name="Lara F."/>
            <person name="Lee S."/>
            <person name="Mata R."/>
            <person name="Mathew T."/>
            <person name="Moen C."/>
            <person name="Morales K."/>
            <person name="Munidasa M."/>
            <person name="Nazareth L."/>
            <person name="Ngo R."/>
            <person name="Nguyen L."/>
            <person name="Okwuonu G."/>
            <person name="Ongeri F."/>
            <person name="Patil S."/>
            <person name="Petrosino J."/>
            <person name="Pham C."/>
            <person name="Pham P."/>
            <person name="Pu L.-L."/>
            <person name="Puazo M."/>
            <person name="Raj R."/>
            <person name="Reid J."/>
            <person name="Rouhana J."/>
            <person name="Saada N."/>
            <person name="Shang Y."/>
            <person name="Simmons D."/>
            <person name="Thornton R."/>
            <person name="Warren J."/>
            <person name="Weissenberger G."/>
            <person name="Zhang J."/>
            <person name="Zhang L."/>
            <person name="Zhou C."/>
            <person name="Zhu D."/>
            <person name="Muzny D."/>
            <person name="Worley K."/>
            <person name="Gibbs R."/>
        </authorList>
    </citation>
    <scope>NUCLEOTIDE SEQUENCE [LARGE SCALE GENOMIC DNA]</scope>
    <source>
        <strain evidence="2">DSM 44291</strain>
    </source>
</reference>
<name>C0XQF4_CORLD</name>
<dbReference type="eggNOG" id="COG1196">
    <property type="taxonomic scope" value="Bacteria"/>
</dbReference>
<evidence type="ECO:0000313" key="2">
    <source>
        <dbReference type="EMBL" id="EEI17526.1"/>
    </source>
</evidence>